<evidence type="ECO:0000313" key="2">
    <source>
        <dbReference type="EMBL" id="AYV81350.1"/>
    </source>
</evidence>
<organism evidence="2">
    <name type="scientific">Harvfovirus sp</name>
    <dbReference type="NCBI Taxonomy" id="2487768"/>
    <lineage>
        <taxon>Viruses</taxon>
        <taxon>Varidnaviria</taxon>
        <taxon>Bamfordvirae</taxon>
        <taxon>Nucleocytoviricota</taxon>
        <taxon>Megaviricetes</taxon>
        <taxon>Imitervirales</taxon>
        <taxon>Mimiviridae</taxon>
        <taxon>Klosneuvirinae</taxon>
    </lineage>
</organism>
<gene>
    <name evidence="2" type="ORF">Harvfovirus28_15</name>
</gene>
<name>A0A3G5A2J1_9VIRU</name>
<feature type="region of interest" description="Disordered" evidence="1">
    <location>
        <begin position="33"/>
        <end position="78"/>
    </location>
</feature>
<accession>A0A3G5A2J1</accession>
<dbReference type="EMBL" id="MK072270">
    <property type="protein sequence ID" value="AYV81350.1"/>
    <property type="molecule type" value="Genomic_DNA"/>
</dbReference>
<feature type="compositionally biased region" description="Basic residues" evidence="1">
    <location>
        <begin position="47"/>
        <end position="78"/>
    </location>
</feature>
<evidence type="ECO:0000256" key="1">
    <source>
        <dbReference type="SAM" id="MobiDB-lite"/>
    </source>
</evidence>
<sequence length="78" mass="9343">MPFKSTKQRAACWAQYKRDTDAGVKPKWDCKEWEHETKQSRLPTYKRGGRSKSKRKSTSKKRSSKRRSKKKPSRRSRK</sequence>
<proteinExistence type="predicted"/>
<reference evidence="2" key="1">
    <citation type="submission" date="2018-10" db="EMBL/GenBank/DDBJ databases">
        <title>Hidden diversity of soil giant viruses.</title>
        <authorList>
            <person name="Schulz F."/>
            <person name="Alteio L."/>
            <person name="Goudeau D."/>
            <person name="Ryan E.M."/>
            <person name="Malmstrom R.R."/>
            <person name="Blanchard J."/>
            <person name="Woyke T."/>
        </authorList>
    </citation>
    <scope>NUCLEOTIDE SEQUENCE</scope>
    <source>
        <strain evidence="2">HAV1</strain>
    </source>
</reference>
<protein>
    <submittedName>
        <fullName evidence="2">Uncharacterized protein</fullName>
    </submittedName>
</protein>